<evidence type="ECO:0000313" key="3">
    <source>
        <dbReference type="EMBL" id="OHT01786.1"/>
    </source>
</evidence>
<keyword evidence="1" id="KW-0040">ANK repeat</keyword>
<dbReference type="InterPro" id="IPR002110">
    <property type="entry name" value="Ankyrin_rpt"/>
</dbReference>
<dbReference type="PROSITE" id="PS50088">
    <property type="entry name" value="ANK_REPEAT"/>
    <property type="match status" value="1"/>
</dbReference>
<keyword evidence="4" id="KW-1185">Reference proteome</keyword>
<dbReference type="RefSeq" id="XP_068354922.1">
    <property type="nucleotide sequence ID" value="XM_068507831.1"/>
</dbReference>
<dbReference type="Proteomes" id="UP000179807">
    <property type="component" value="Unassembled WGS sequence"/>
</dbReference>
<evidence type="ECO:0000313" key="4">
    <source>
        <dbReference type="Proteomes" id="UP000179807"/>
    </source>
</evidence>
<dbReference type="InterPro" id="IPR036770">
    <property type="entry name" value="Ankyrin_rpt-contain_sf"/>
</dbReference>
<dbReference type="SMART" id="SM00248">
    <property type="entry name" value="ANK"/>
    <property type="match status" value="4"/>
</dbReference>
<sequence length="554" mass="64655">MKFDYLLGRPKSLLVFLMSDYPSIQTFLELQEKLIHLSSSEELFDIVQFINRENIFQEFESSIELIFSIRSIFNANLLSKDYLRELLIQLTDQLAYFFKNNPGIWNLFDFKIDKYFILQLLELNNDFIKLPKTIKDGRKYFSPEIGFNFHNMKNKEFQTPDEFFVNRKNGENLNELSQAIRKDDMNLFTHLISQTSLKINASSIPPALFERFSFIQTDVSLVEYAAFFSSIQIFKYLILNDAQFNNELTKYAIAGGNNEIIHICEDKSLSFKKSINIAIQQWKNELVEYLLQEYSFNEESFTIALKSYNYQIVKKIIDETDESQISNLIQKTIIHGHLSILNYLISLGFINKIKDELFLMIINHKIKMFEETLYTLEDLDFINDINPKYNMRLVDYSLNKDIRCFEILCSFEQVDMNEKLETQEDAPILKIAKAGRFDLFELLASDENIDINLENKFGETVLHIACQKGNIDAVKMIVSLDCIMIDRKTNDGKTPLHYAVEANNIEIVKFLVNECGAEKSYKDNKGVDVYISTNSMRYCKTFLSYGNCSIFIST</sequence>
<dbReference type="InterPro" id="IPR020683">
    <property type="entry name" value="DUF3447"/>
</dbReference>
<dbReference type="PANTHER" id="PTHR24159">
    <property type="match status" value="1"/>
</dbReference>
<dbReference type="SUPFAM" id="SSF48403">
    <property type="entry name" value="Ankyrin repeat"/>
    <property type="match status" value="2"/>
</dbReference>
<feature type="domain" description="DUF3447" evidence="2">
    <location>
        <begin position="243"/>
        <end position="311"/>
    </location>
</feature>
<evidence type="ECO:0000256" key="1">
    <source>
        <dbReference type="PROSITE-ProRule" id="PRU00023"/>
    </source>
</evidence>
<dbReference type="Gene3D" id="1.25.40.20">
    <property type="entry name" value="Ankyrin repeat-containing domain"/>
    <property type="match status" value="1"/>
</dbReference>
<name>A0A1J4JSQ1_9EUKA</name>
<dbReference type="GeneID" id="94842535"/>
<organism evidence="3 4">
    <name type="scientific">Tritrichomonas foetus</name>
    <dbReference type="NCBI Taxonomy" id="1144522"/>
    <lineage>
        <taxon>Eukaryota</taxon>
        <taxon>Metamonada</taxon>
        <taxon>Parabasalia</taxon>
        <taxon>Tritrichomonadida</taxon>
        <taxon>Tritrichomonadidae</taxon>
        <taxon>Tritrichomonas</taxon>
    </lineage>
</organism>
<proteinExistence type="predicted"/>
<dbReference type="OrthoDB" id="194358at2759"/>
<dbReference type="Pfam" id="PF12796">
    <property type="entry name" value="Ank_2"/>
    <property type="match status" value="1"/>
</dbReference>
<feature type="repeat" description="ANK" evidence="1">
    <location>
        <begin position="491"/>
        <end position="513"/>
    </location>
</feature>
<gene>
    <name evidence="3" type="ORF">TRFO_31260</name>
</gene>
<protein>
    <recommendedName>
        <fullName evidence="2">DUF3447 domain-containing protein</fullName>
    </recommendedName>
</protein>
<reference evidence="3" key="1">
    <citation type="submission" date="2016-10" db="EMBL/GenBank/DDBJ databases">
        <authorList>
            <person name="Benchimol M."/>
            <person name="Almeida L.G."/>
            <person name="Vasconcelos A.T."/>
            <person name="Perreira-Neves A."/>
            <person name="Rosa I.A."/>
            <person name="Tasca T."/>
            <person name="Bogo M.R."/>
            <person name="de Souza W."/>
        </authorList>
    </citation>
    <scope>NUCLEOTIDE SEQUENCE [LARGE SCALE GENOMIC DNA]</scope>
    <source>
        <strain evidence="3">K</strain>
    </source>
</reference>
<dbReference type="PROSITE" id="PS50297">
    <property type="entry name" value="ANK_REP_REGION"/>
    <property type="match status" value="1"/>
</dbReference>
<evidence type="ECO:0000259" key="2">
    <source>
        <dbReference type="Pfam" id="PF11929"/>
    </source>
</evidence>
<dbReference type="VEuPathDB" id="TrichDB:TRFO_31260"/>
<dbReference type="PANTHER" id="PTHR24159:SF5">
    <property type="entry name" value="ANK_REP_REGION DOMAIN-CONTAINING PROTEIN"/>
    <property type="match status" value="1"/>
</dbReference>
<comment type="caution">
    <text evidence="3">The sequence shown here is derived from an EMBL/GenBank/DDBJ whole genome shotgun (WGS) entry which is preliminary data.</text>
</comment>
<dbReference type="EMBL" id="MLAK01000894">
    <property type="protein sequence ID" value="OHT01786.1"/>
    <property type="molecule type" value="Genomic_DNA"/>
</dbReference>
<dbReference type="Pfam" id="PF11929">
    <property type="entry name" value="DUF3447"/>
    <property type="match status" value="1"/>
</dbReference>
<dbReference type="AlphaFoldDB" id="A0A1J4JSQ1"/>
<accession>A0A1J4JSQ1</accession>